<dbReference type="Pfam" id="PF17940">
    <property type="entry name" value="TetR_C_31"/>
    <property type="match status" value="1"/>
</dbReference>
<reference evidence="4" key="1">
    <citation type="submission" date="2022-06" db="EMBL/GenBank/DDBJ databases">
        <title>Ornithinimicrobium JY.X270.</title>
        <authorList>
            <person name="Huang Y."/>
        </authorList>
    </citation>
    <scope>NUCLEOTIDE SEQUENCE</scope>
    <source>
        <strain evidence="4">JY.X270</strain>
    </source>
</reference>
<sequence>MPVTSDRPQLLADAAISVIASSGVRALTHRAVDAAAGVPSGTASYHFRSRRELLRGVLFRLADITHERLAQVSVPATEAVEVPRSRSGRLAEASQLADAVAAFVDGQILEESERTLARMACEIEVASDPDLREILHAGDVFRKLAAAALTRLGAVDPPRQADGLIALIDGLQFDRLVGVGSLSAAPPGTPESKAEISSVLRSYLTGLVP</sequence>
<dbReference type="PROSITE" id="PS50977">
    <property type="entry name" value="HTH_TETR_2"/>
    <property type="match status" value="1"/>
</dbReference>
<dbReference type="SUPFAM" id="SSF46689">
    <property type="entry name" value="Homeodomain-like"/>
    <property type="match status" value="1"/>
</dbReference>
<protein>
    <submittedName>
        <fullName evidence="4">TetR family transcriptional regulator</fullName>
    </submittedName>
</protein>
<accession>A0ABY4YGT8</accession>
<dbReference type="Gene3D" id="1.10.357.10">
    <property type="entry name" value="Tetracycline Repressor, domain 2"/>
    <property type="match status" value="1"/>
</dbReference>
<organism evidence="4 5">
    <name type="scientific">Ornithinimicrobium cryptoxanthini</name>
    <dbReference type="NCBI Taxonomy" id="2934161"/>
    <lineage>
        <taxon>Bacteria</taxon>
        <taxon>Bacillati</taxon>
        <taxon>Actinomycetota</taxon>
        <taxon>Actinomycetes</taxon>
        <taxon>Micrococcales</taxon>
        <taxon>Ornithinimicrobiaceae</taxon>
        <taxon>Ornithinimicrobium</taxon>
    </lineage>
</organism>
<feature type="domain" description="HTH tetR-type" evidence="3">
    <location>
        <begin position="5"/>
        <end position="65"/>
    </location>
</feature>
<gene>
    <name evidence="4" type="ORF">NF557_15530</name>
</gene>
<proteinExistence type="predicted"/>
<keyword evidence="5" id="KW-1185">Reference proteome</keyword>
<dbReference type="InterPro" id="IPR041583">
    <property type="entry name" value="TetR_C_31"/>
</dbReference>
<dbReference type="EMBL" id="CP099490">
    <property type="protein sequence ID" value="USQ75986.1"/>
    <property type="molecule type" value="Genomic_DNA"/>
</dbReference>
<keyword evidence="1 2" id="KW-0238">DNA-binding</keyword>
<evidence type="ECO:0000256" key="1">
    <source>
        <dbReference type="ARBA" id="ARBA00023125"/>
    </source>
</evidence>
<feature type="DNA-binding region" description="H-T-H motif" evidence="2">
    <location>
        <begin position="28"/>
        <end position="47"/>
    </location>
</feature>
<evidence type="ECO:0000313" key="5">
    <source>
        <dbReference type="Proteomes" id="UP001056535"/>
    </source>
</evidence>
<dbReference type="Pfam" id="PF00440">
    <property type="entry name" value="TetR_N"/>
    <property type="match status" value="1"/>
</dbReference>
<name>A0ABY4YGT8_9MICO</name>
<dbReference type="InterPro" id="IPR009057">
    <property type="entry name" value="Homeodomain-like_sf"/>
</dbReference>
<evidence type="ECO:0000256" key="2">
    <source>
        <dbReference type="PROSITE-ProRule" id="PRU00335"/>
    </source>
</evidence>
<dbReference type="InterPro" id="IPR001647">
    <property type="entry name" value="HTH_TetR"/>
</dbReference>
<evidence type="ECO:0000259" key="3">
    <source>
        <dbReference type="PROSITE" id="PS50977"/>
    </source>
</evidence>
<evidence type="ECO:0000313" key="4">
    <source>
        <dbReference type="EMBL" id="USQ75986.1"/>
    </source>
</evidence>
<dbReference type="RefSeq" id="WP_252620584.1">
    <property type="nucleotide sequence ID" value="NZ_CP099490.1"/>
</dbReference>
<dbReference type="Proteomes" id="UP001056535">
    <property type="component" value="Chromosome"/>
</dbReference>